<keyword evidence="2" id="KW-1185">Reference proteome</keyword>
<reference evidence="1 2" key="1">
    <citation type="journal article" date="2018" name="Mol. Plant">
        <title>The genome of Artemisia annua provides insight into the evolution of Asteraceae family and artemisinin biosynthesis.</title>
        <authorList>
            <person name="Shen Q."/>
            <person name="Zhang L."/>
            <person name="Liao Z."/>
            <person name="Wang S."/>
            <person name="Yan T."/>
            <person name="Shi P."/>
            <person name="Liu M."/>
            <person name="Fu X."/>
            <person name="Pan Q."/>
            <person name="Wang Y."/>
            <person name="Lv Z."/>
            <person name="Lu X."/>
            <person name="Zhang F."/>
            <person name="Jiang W."/>
            <person name="Ma Y."/>
            <person name="Chen M."/>
            <person name="Hao X."/>
            <person name="Li L."/>
            <person name="Tang Y."/>
            <person name="Lv G."/>
            <person name="Zhou Y."/>
            <person name="Sun X."/>
            <person name="Brodelius P.E."/>
            <person name="Rose J.K.C."/>
            <person name="Tang K."/>
        </authorList>
    </citation>
    <scope>NUCLEOTIDE SEQUENCE [LARGE SCALE GENOMIC DNA]</scope>
    <source>
        <strain evidence="2">cv. Huhao1</strain>
        <tissue evidence="1">Leaf</tissue>
    </source>
</reference>
<dbReference type="Proteomes" id="UP000245207">
    <property type="component" value="Unassembled WGS sequence"/>
</dbReference>
<proteinExistence type="predicted"/>
<accession>A0A2U1K9F8</accession>
<dbReference type="EMBL" id="PKPP01029503">
    <property type="protein sequence ID" value="PWA23734.1"/>
    <property type="molecule type" value="Genomic_DNA"/>
</dbReference>
<evidence type="ECO:0000313" key="2">
    <source>
        <dbReference type="Proteomes" id="UP000245207"/>
    </source>
</evidence>
<evidence type="ECO:0000313" key="1">
    <source>
        <dbReference type="EMBL" id="PWA23734.1"/>
    </source>
</evidence>
<comment type="caution">
    <text evidence="1">The sequence shown here is derived from an EMBL/GenBank/DDBJ whole genome shotgun (WGS) entry which is preliminary data.</text>
</comment>
<sequence length="125" mass="13878">MTKSLSSEFADGQRKLAALALAGENSESVNPLITQNRNGPVGSFHAKVRIRAQIQGGLLLLPCKEVMSRLFPGYALSPHKLIHGEIMELGHHSVTGSQDERRWPSRGFDHVLEKKPWARVRRSVS</sequence>
<name>A0A2U1K9F8_ARTAN</name>
<dbReference type="OrthoDB" id="1748351at2759"/>
<organism evidence="1 2">
    <name type="scientific">Artemisia annua</name>
    <name type="common">Sweet wormwood</name>
    <dbReference type="NCBI Taxonomy" id="35608"/>
    <lineage>
        <taxon>Eukaryota</taxon>
        <taxon>Viridiplantae</taxon>
        <taxon>Streptophyta</taxon>
        <taxon>Embryophyta</taxon>
        <taxon>Tracheophyta</taxon>
        <taxon>Spermatophyta</taxon>
        <taxon>Magnoliopsida</taxon>
        <taxon>eudicotyledons</taxon>
        <taxon>Gunneridae</taxon>
        <taxon>Pentapetalae</taxon>
        <taxon>asterids</taxon>
        <taxon>campanulids</taxon>
        <taxon>Asterales</taxon>
        <taxon>Asteraceae</taxon>
        <taxon>Asteroideae</taxon>
        <taxon>Anthemideae</taxon>
        <taxon>Artemisiinae</taxon>
        <taxon>Artemisia</taxon>
    </lineage>
</organism>
<protein>
    <submittedName>
        <fullName evidence="1">Transducin/WD40 repeat-like superfamily protein</fullName>
    </submittedName>
</protein>
<dbReference type="AlphaFoldDB" id="A0A2U1K9F8"/>
<dbReference type="STRING" id="35608.A0A2U1K9F8"/>
<gene>
    <name evidence="1" type="ORF">CTI12_AA629020</name>
</gene>